<proteinExistence type="inferred from homology"/>
<dbReference type="SUPFAM" id="SSF54909">
    <property type="entry name" value="Dimeric alpha+beta barrel"/>
    <property type="match status" value="1"/>
</dbReference>
<dbReference type="OrthoDB" id="8968203at2"/>
<dbReference type="Gene3D" id="3.30.70.1060">
    <property type="entry name" value="Dimeric alpha+beta barrel"/>
    <property type="match status" value="1"/>
</dbReference>
<dbReference type="InterPro" id="IPR011008">
    <property type="entry name" value="Dimeric_a/b-barrel"/>
</dbReference>
<dbReference type="Proteomes" id="UP000317550">
    <property type="component" value="Chromosome"/>
</dbReference>
<dbReference type="InterPro" id="IPR002634">
    <property type="entry name" value="BolA"/>
</dbReference>
<comment type="similarity">
    <text evidence="1">Belongs to the YciI family.</text>
</comment>
<dbReference type="PANTHER" id="PTHR46230">
    <property type="match status" value="1"/>
</dbReference>
<evidence type="ECO:0000256" key="1">
    <source>
        <dbReference type="ARBA" id="ARBA00007689"/>
    </source>
</evidence>
<dbReference type="Pfam" id="PF03795">
    <property type="entry name" value="YCII"/>
    <property type="match status" value="1"/>
</dbReference>
<dbReference type="PANTHER" id="PTHR46230:SF7">
    <property type="entry name" value="BOLA-LIKE PROTEIN 1"/>
    <property type="match status" value="1"/>
</dbReference>
<dbReference type="Gene3D" id="3.30.300.90">
    <property type="entry name" value="BolA-like"/>
    <property type="match status" value="1"/>
</dbReference>
<dbReference type="KEGG" id="cari:FNU76_21270"/>
<evidence type="ECO:0000259" key="3">
    <source>
        <dbReference type="Pfam" id="PF03795"/>
    </source>
</evidence>
<reference evidence="5" key="1">
    <citation type="submission" date="2019-07" db="EMBL/GenBank/DDBJ databases">
        <title>Chitinimonas sp. nov., isolated from Ny-Alesund, arctica soil.</title>
        <authorList>
            <person name="Xu Q."/>
            <person name="Peng F."/>
        </authorList>
    </citation>
    <scope>NUCLEOTIDE SEQUENCE [LARGE SCALE GENOMIC DNA]</scope>
    <source>
        <strain evidence="5">R3-44</strain>
    </source>
</reference>
<organism evidence="4 5">
    <name type="scientific">Chitinimonas arctica</name>
    <dbReference type="NCBI Taxonomy" id="2594795"/>
    <lineage>
        <taxon>Bacteria</taxon>
        <taxon>Pseudomonadati</taxon>
        <taxon>Pseudomonadota</taxon>
        <taxon>Betaproteobacteria</taxon>
        <taxon>Neisseriales</taxon>
        <taxon>Chitinibacteraceae</taxon>
        <taxon>Chitinimonas</taxon>
    </lineage>
</organism>
<dbReference type="InterPro" id="IPR036065">
    <property type="entry name" value="BolA-like_sf"/>
</dbReference>
<dbReference type="InterPro" id="IPR005545">
    <property type="entry name" value="YCII"/>
</dbReference>
<evidence type="ECO:0000313" key="4">
    <source>
        <dbReference type="EMBL" id="QDQ28682.1"/>
    </source>
</evidence>
<feature type="domain" description="YCII-related" evidence="3">
    <location>
        <begin position="1"/>
        <end position="95"/>
    </location>
</feature>
<accession>A0A516SKJ4</accession>
<comment type="similarity">
    <text evidence="2">Belongs to the BolA/IbaG family.</text>
</comment>
<dbReference type="SUPFAM" id="SSF82657">
    <property type="entry name" value="BolA-like"/>
    <property type="match status" value="1"/>
</dbReference>
<sequence length="188" mass="20149">MLYAITGHDAPDSLAARLANRPAHLARLHALQEQGRLVLAGPFPAIDAPDPGPAGFSGSLIVAEFDCLADAQAWADADPYLTAAVYQRVEVRPFKNGIADVNTIEQIHEKLADLCPLVLELRDDSGKHVGHAGAASGGGHFQLRIVSERFAGLKPVARHRLVYETLGELMRRDIHALAIDARAPGEDA</sequence>
<dbReference type="AlphaFoldDB" id="A0A516SKJ4"/>
<evidence type="ECO:0000313" key="5">
    <source>
        <dbReference type="Proteomes" id="UP000317550"/>
    </source>
</evidence>
<dbReference type="Pfam" id="PF01722">
    <property type="entry name" value="BolA"/>
    <property type="match status" value="1"/>
</dbReference>
<dbReference type="EMBL" id="CP041730">
    <property type="protein sequence ID" value="QDQ28682.1"/>
    <property type="molecule type" value="Genomic_DNA"/>
</dbReference>
<dbReference type="GO" id="GO:0016226">
    <property type="term" value="P:iron-sulfur cluster assembly"/>
    <property type="evidence" value="ECO:0007669"/>
    <property type="project" value="TreeGrafter"/>
</dbReference>
<evidence type="ECO:0000256" key="2">
    <source>
        <dbReference type="RuleBase" id="RU003860"/>
    </source>
</evidence>
<name>A0A516SKJ4_9NEIS</name>
<keyword evidence="5" id="KW-1185">Reference proteome</keyword>
<protein>
    <submittedName>
        <fullName evidence="4">YciI family protein</fullName>
    </submittedName>
</protein>
<gene>
    <name evidence="4" type="ORF">FNU76_21270</name>
</gene>
<dbReference type="NCBIfam" id="NF008473">
    <property type="entry name" value="PRK11370.1"/>
    <property type="match status" value="1"/>
</dbReference>